<dbReference type="GO" id="GO:0005739">
    <property type="term" value="C:mitochondrion"/>
    <property type="evidence" value="ECO:0007669"/>
    <property type="project" value="InterPro"/>
</dbReference>
<dbReference type="SUPFAM" id="SSF46984">
    <property type="entry name" value="Smac/diablo"/>
    <property type="match status" value="1"/>
</dbReference>
<dbReference type="Proteomes" id="UP000242457">
    <property type="component" value="Unassembled WGS sequence"/>
</dbReference>
<evidence type="ECO:0000313" key="2">
    <source>
        <dbReference type="Proteomes" id="UP000242457"/>
    </source>
</evidence>
<sequence length="212" mass="24231">MSLRQFCQLLLKRVGPILYATSSTYINQPETNKPTADDKLQFEPIDIKKLTPEYMIQQSTIDAVNSATQSLTVAYTAIMKASNEYKALLNELISLSRETLELNVNDTHWDMIVELRSKVQSKKEILTKLTGYIEYVHKMAVAVSEISYLSGMDNLSFTLTQRIDDALRNIKKEINHIMVLEQEYCNVQKECIKNSNKTDTKSADKVKINKLT</sequence>
<dbReference type="GO" id="GO:0006915">
    <property type="term" value="P:apoptotic process"/>
    <property type="evidence" value="ECO:0007669"/>
    <property type="project" value="InterPro"/>
</dbReference>
<organism evidence="1 2">
    <name type="scientific">Apis cerana cerana</name>
    <name type="common">Oriental honeybee</name>
    <dbReference type="NCBI Taxonomy" id="94128"/>
    <lineage>
        <taxon>Eukaryota</taxon>
        <taxon>Metazoa</taxon>
        <taxon>Ecdysozoa</taxon>
        <taxon>Arthropoda</taxon>
        <taxon>Hexapoda</taxon>
        <taxon>Insecta</taxon>
        <taxon>Pterygota</taxon>
        <taxon>Neoptera</taxon>
        <taxon>Endopterygota</taxon>
        <taxon>Hymenoptera</taxon>
        <taxon>Apocrita</taxon>
        <taxon>Aculeata</taxon>
        <taxon>Apoidea</taxon>
        <taxon>Anthophila</taxon>
        <taxon>Apidae</taxon>
        <taxon>Apis</taxon>
    </lineage>
</organism>
<reference evidence="1 2" key="1">
    <citation type="submission" date="2014-07" db="EMBL/GenBank/DDBJ databases">
        <title>Genomic and transcriptomic analysis on Apis cerana provide comprehensive insights into honey bee biology.</title>
        <authorList>
            <person name="Diao Q."/>
            <person name="Sun L."/>
            <person name="Zheng H."/>
            <person name="Zheng H."/>
            <person name="Xu S."/>
            <person name="Wang S."/>
            <person name="Zeng Z."/>
            <person name="Hu F."/>
            <person name="Su S."/>
            <person name="Wu J."/>
        </authorList>
    </citation>
    <scope>NUCLEOTIDE SEQUENCE [LARGE SCALE GENOMIC DNA]</scope>
    <source>
        <tissue evidence="1">Pupae without intestine</tissue>
    </source>
</reference>
<dbReference type="OrthoDB" id="6153032at2759"/>
<dbReference type="InterPro" id="IPR009062">
    <property type="entry name" value="Smac/DIABLO-like_sf"/>
</dbReference>
<protein>
    <recommendedName>
        <fullName evidence="3">Diablo homolog, mitochondrial</fullName>
    </recommendedName>
</protein>
<proteinExistence type="predicted"/>
<dbReference type="AlphaFoldDB" id="A0A2A3EEJ0"/>
<gene>
    <name evidence="1" type="ORF">APICC_05553</name>
</gene>
<dbReference type="EMBL" id="KZ288282">
    <property type="protein sequence ID" value="PBC29586.1"/>
    <property type="molecule type" value="Genomic_DNA"/>
</dbReference>
<dbReference type="Gene3D" id="1.20.58.70">
    <property type="match status" value="1"/>
</dbReference>
<name>A0A2A3EEJ0_APICC</name>
<evidence type="ECO:0008006" key="3">
    <source>
        <dbReference type="Google" id="ProtNLM"/>
    </source>
</evidence>
<accession>A0A2A3EEJ0</accession>
<evidence type="ECO:0000313" key="1">
    <source>
        <dbReference type="EMBL" id="PBC29586.1"/>
    </source>
</evidence>
<keyword evidence="2" id="KW-1185">Reference proteome</keyword>